<dbReference type="EMBL" id="JADMNK010000010">
    <property type="protein sequence ID" value="MBZ0059563.1"/>
    <property type="molecule type" value="Genomic_DNA"/>
</dbReference>
<keyword evidence="7" id="KW-0812">Transmembrane</keyword>
<comment type="caution">
    <text evidence="13">The sequence shown here is derived from an EMBL/GenBank/DDBJ whole genome shotgun (WGS) entry which is preliminary data.</text>
</comment>
<dbReference type="SUPFAM" id="SSF103054">
    <property type="entry name" value="General secretion pathway protein M, EpsM"/>
    <property type="match status" value="1"/>
</dbReference>
<dbReference type="InterPro" id="IPR025691">
    <property type="entry name" value="GspL_pp_dom"/>
</dbReference>
<dbReference type="InterPro" id="IPR024230">
    <property type="entry name" value="GspL_cyto_dom"/>
</dbReference>
<evidence type="ECO:0000256" key="10">
    <source>
        <dbReference type="ARBA" id="ARBA00023136"/>
    </source>
</evidence>
<dbReference type="CDD" id="cd24017">
    <property type="entry name" value="ASKHA_T2SSL_N"/>
    <property type="match status" value="1"/>
</dbReference>
<gene>
    <name evidence="13" type="ORF">ITX56_17490</name>
</gene>
<protein>
    <submittedName>
        <fullName evidence="13">Type II secretion system protein M</fullName>
    </submittedName>
</protein>
<organism evidence="13 14">
    <name type="scientific">Leclercia barmai</name>
    <dbReference type="NCBI Taxonomy" id="2785629"/>
    <lineage>
        <taxon>Bacteria</taxon>
        <taxon>Pseudomonadati</taxon>
        <taxon>Pseudomonadota</taxon>
        <taxon>Gammaproteobacteria</taxon>
        <taxon>Enterobacterales</taxon>
        <taxon>Enterobacteriaceae</taxon>
        <taxon>Leclercia</taxon>
    </lineage>
</organism>
<dbReference type="Pfam" id="PF05134">
    <property type="entry name" value="T2SSL"/>
    <property type="match status" value="1"/>
</dbReference>
<feature type="domain" description="GspL periplasmic" evidence="12">
    <location>
        <begin position="217"/>
        <end position="341"/>
    </location>
</feature>
<evidence type="ECO:0000256" key="4">
    <source>
        <dbReference type="ARBA" id="ARBA00022448"/>
    </source>
</evidence>
<evidence type="ECO:0000259" key="11">
    <source>
        <dbReference type="Pfam" id="PF05134"/>
    </source>
</evidence>
<keyword evidence="6" id="KW-0997">Cell inner membrane</keyword>
<evidence type="ECO:0000256" key="3">
    <source>
        <dbReference type="ARBA" id="ARBA00010637"/>
    </source>
</evidence>
<reference evidence="13 14" key="1">
    <citation type="submission" date="2020-11" db="EMBL/GenBank/DDBJ databases">
        <title>Draft Genome of Enterobacter sp. strain EMC7.</title>
        <authorList>
            <person name="Barman P."/>
            <person name="Sinha S."/>
            <person name="Sen S."/>
            <person name="Chakraborty R."/>
        </authorList>
    </citation>
    <scope>NUCLEOTIDE SEQUENCE [LARGE SCALE GENOMIC DNA]</scope>
    <source>
        <strain evidence="13 14">EMC7</strain>
    </source>
</reference>
<accession>A0ABS7RZ19</accession>
<evidence type="ECO:0000256" key="5">
    <source>
        <dbReference type="ARBA" id="ARBA00022475"/>
    </source>
</evidence>
<comment type="similarity">
    <text evidence="2">Belongs to the GSP L family.</text>
</comment>
<comment type="subcellular location">
    <subcellularLocation>
        <location evidence="1">Cell inner membrane</location>
        <topology evidence="1">Single-pass membrane protein</topology>
    </subcellularLocation>
</comment>
<evidence type="ECO:0000256" key="1">
    <source>
        <dbReference type="ARBA" id="ARBA00004377"/>
    </source>
</evidence>
<comment type="similarity">
    <text evidence="3">Belongs to the GSP M family.</text>
</comment>
<keyword evidence="10" id="KW-0472">Membrane</keyword>
<dbReference type="Gene3D" id="3.30.420.380">
    <property type="match status" value="1"/>
</dbReference>
<evidence type="ECO:0000313" key="13">
    <source>
        <dbReference type="EMBL" id="MBZ0059563.1"/>
    </source>
</evidence>
<keyword evidence="5" id="KW-1003">Cell membrane</keyword>
<dbReference type="SUPFAM" id="SSF53067">
    <property type="entry name" value="Actin-like ATPase domain"/>
    <property type="match status" value="1"/>
</dbReference>
<dbReference type="InterPro" id="IPR043129">
    <property type="entry name" value="ATPase_NBD"/>
</dbReference>
<dbReference type="NCBIfam" id="TIGR01709">
    <property type="entry name" value="typeII_sec_gspL"/>
    <property type="match status" value="1"/>
</dbReference>
<keyword evidence="8" id="KW-0653">Protein transport</keyword>
<dbReference type="InterPro" id="IPR007812">
    <property type="entry name" value="T2SS_protein-GspL"/>
</dbReference>
<dbReference type="Pfam" id="PF04612">
    <property type="entry name" value="T2SSM"/>
    <property type="match status" value="1"/>
</dbReference>
<name>A0ABS7RZ19_9ENTR</name>
<feature type="domain" description="GspL cytoplasmic actin-ATPase-like" evidence="11">
    <location>
        <begin position="5"/>
        <end position="173"/>
    </location>
</feature>
<keyword evidence="9" id="KW-1133">Transmembrane helix</keyword>
<evidence type="ECO:0000256" key="7">
    <source>
        <dbReference type="ARBA" id="ARBA00022692"/>
    </source>
</evidence>
<proteinExistence type="inferred from homology"/>
<dbReference type="Proteomes" id="UP000706580">
    <property type="component" value="Unassembled WGS sequence"/>
</dbReference>
<evidence type="ECO:0000256" key="9">
    <source>
        <dbReference type="ARBA" id="ARBA00022989"/>
    </source>
</evidence>
<evidence type="ECO:0000256" key="2">
    <source>
        <dbReference type="ARBA" id="ARBA00005318"/>
    </source>
</evidence>
<dbReference type="InterPro" id="IPR007690">
    <property type="entry name" value="T2SS_GspM"/>
</dbReference>
<evidence type="ECO:0000259" key="12">
    <source>
        <dbReference type="Pfam" id="PF12693"/>
    </source>
</evidence>
<dbReference type="InterPro" id="IPR023229">
    <property type="entry name" value="T2SS_M_periplasmic_sf"/>
</dbReference>
<evidence type="ECO:0000256" key="6">
    <source>
        <dbReference type="ARBA" id="ARBA00022519"/>
    </source>
</evidence>
<dbReference type="Gene3D" id="3.30.420.370">
    <property type="match status" value="1"/>
</dbReference>
<keyword evidence="4" id="KW-0813">Transport</keyword>
<dbReference type="RefSeq" id="WP_223075239.1">
    <property type="nucleotide sequence ID" value="NZ_JADMNK010000010.1"/>
</dbReference>
<dbReference type="Pfam" id="PF12693">
    <property type="entry name" value="GspL_C"/>
    <property type="match status" value="1"/>
</dbReference>
<dbReference type="Gene3D" id="3.30.1360.100">
    <property type="entry name" value="General secretion pathway protein M, EpsM"/>
    <property type="match status" value="1"/>
</dbReference>
<keyword evidence="14" id="KW-1185">Reference proteome</keyword>
<evidence type="ECO:0000313" key="14">
    <source>
        <dbReference type="Proteomes" id="UP000706580"/>
    </source>
</evidence>
<evidence type="ECO:0000256" key="8">
    <source>
        <dbReference type="ARBA" id="ARBA00022927"/>
    </source>
</evidence>
<sequence length="466" mass="51306">MRETLLIRLASHAHQTLYWWRFTADNQLSTSGEIPDAAGLADWPFCASDTQIIALVPACDVLLRTVTIPGRLNRKTRKALPFLLEDEAVDEVEKLHITVLAAESPLVHLAAVDRTLMQMWQAWLDSAGLSPVQMLPDVFALPRVEGGCYWRLGEQQLIRESHWQGMVLEAGLLAAFPPERVARWQACTAAVPLSVTHLPAASLLQGDGQLPRQQARGLWRTPGYLLSLWLVLALITWGLEGYRQYREDAKANARMQVLYQKAFPGSKPAQDPWREFNRKTSRYSGAFLPLLRALDGALPAAAAVKALAFDIATPGLKVELAGTSLMAINSLKQRLPPGFRLSQTESGEVTLMAPRKVPEPPLSVAQQLRQMTQQVAQKPAVEARTGDPAALLTRTGQSAQLPVLTVAAQREALAVNFAGVVRFTRLAEWLQTLEYQFGIVVQQLRLADKGQGEVEVKQLTLSSGGL</sequence>